<feature type="domain" description="MPN" evidence="2">
    <location>
        <begin position="5"/>
        <end position="139"/>
    </location>
</feature>
<comment type="similarity">
    <text evidence="1">Belongs to the EMC8/EMC9 family.</text>
</comment>
<evidence type="ECO:0000313" key="3">
    <source>
        <dbReference type="EMBL" id="CAG4645772.1"/>
    </source>
</evidence>
<protein>
    <submittedName>
        <fullName evidence="3">EOG090X0C9C</fullName>
    </submittedName>
</protein>
<dbReference type="InterPro" id="IPR005366">
    <property type="entry name" value="EMC8/9"/>
</dbReference>
<dbReference type="Gene3D" id="3.40.140.10">
    <property type="entry name" value="Cytidine Deaminase, domain 2"/>
    <property type="match status" value="1"/>
</dbReference>
<accession>A0A9N6ZEQ9</accession>
<dbReference type="EMBL" id="OC989117">
    <property type="protein sequence ID" value="CAG4645772.1"/>
    <property type="molecule type" value="Genomic_DNA"/>
</dbReference>
<dbReference type="AlphaFoldDB" id="A0A9N6ZEQ9"/>
<reference evidence="3" key="1">
    <citation type="submission" date="2021-04" db="EMBL/GenBank/DDBJ databases">
        <authorList>
            <person name="Cornetti L."/>
        </authorList>
    </citation>
    <scope>NUCLEOTIDE SEQUENCE</scope>
</reference>
<name>A0A9N6ZEQ9_9CRUS</name>
<dbReference type="PANTHER" id="PTHR12941">
    <property type="entry name" value="ER MEMBRANE PROTEIN COMPLEX"/>
    <property type="match status" value="1"/>
</dbReference>
<evidence type="ECO:0000259" key="2">
    <source>
        <dbReference type="PROSITE" id="PS50249"/>
    </source>
</evidence>
<dbReference type="GO" id="GO:0072546">
    <property type="term" value="C:EMC complex"/>
    <property type="evidence" value="ECO:0007669"/>
    <property type="project" value="InterPro"/>
</dbReference>
<gene>
    <name evidence="3" type="primary">EOG090X0C9C</name>
</gene>
<dbReference type="PROSITE" id="PS50249">
    <property type="entry name" value="MPN"/>
    <property type="match status" value="1"/>
</dbReference>
<organism evidence="3">
    <name type="scientific">Lynceus sp. MCZ IZ 141354</name>
    <dbReference type="NCBI Taxonomy" id="1930659"/>
    <lineage>
        <taxon>Eukaryota</taxon>
        <taxon>Metazoa</taxon>
        <taxon>Ecdysozoa</taxon>
        <taxon>Arthropoda</taxon>
        <taxon>Crustacea</taxon>
        <taxon>Branchiopoda</taxon>
        <taxon>Diplostraca</taxon>
        <taxon>Laevicaudata</taxon>
        <taxon>Lynceidae</taxon>
        <taxon>Lynceus</taxon>
    </lineage>
</organism>
<dbReference type="InterPro" id="IPR037518">
    <property type="entry name" value="MPN"/>
</dbReference>
<sequence length="198" mass="22002">MGSIIEISNLAYAKLIMHAAKYPHSSVNGLLIGKGSSTLSVTDAVPLFHQNLNLAPMLEAALLHVDNYCRKEGLHIVGYYQANHSFNDSSPDVVAYRIGEKIAEYFSDAVLIMVDNKTLSFELTNSAINVTQYNDGKWKAKDKKSVVLLPGQSQMLQGTTHLLLERVHSCLVDFDNHLDDISQDWLNRKLNGIISECI</sequence>
<evidence type="ECO:0000256" key="1">
    <source>
        <dbReference type="ARBA" id="ARBA00007461"/>
    </source>
</evidence>
<dbReference type="Pfam" id="PF03665">
    <property type="entry name" value="UPF0172"/>
    <property type="match status" value="1"/>
</dbReference>
<dbReference type="PANTHER" id="PTHR12941:SF10">
    <property type="entry name" value="ER MEMBRANE PROTEIN COMPLEX SUBUNIT 8_9 HOMOLOG"/>
    <property type="match status" value="1"/>
</dbReference>
<dbReference type="CDD" id="cd08060">
    <property type="entry name" value="MPN_UPF0172"/>
    <property type="match status" value="1"/>
</dbReference>
<proteinExistence type="inferred from homology"/>